<dbReference type="InterPro" id="IPR050714">
    <property type="entry name" value="Cobalamin_biosynth_MTase"/>
</dbReference>
<proteinExistence type="predicted"/>
<dbReference type="UniPathway" id="UPA00148"/>
<dbReference type="PANTHER" id="PTHR43182:SF1">
    <property type="entry name" value="COBALT-PRECORRIN-7 C(5)-METHYLTRANSFERASE"/>
    <property type="match status" value="1"/>
</dbReference>
<dbReference type="InterPro" id="IPR014008">
    <property type="entry name" value="Cbl_synth_MTase_CbiT"/>
</dbReference>
<dbReference type="CDD" id="cd11644">
    <property type="entry name" value="Precorrin-6Y-MT"/>
    <property type="match status" value="1"/>
</dbReference>
<evidence type="ECO:0000256" key="5">
    <source>
        <dbReference type="ARBA" id="ARBA00022691"/>
    </source>
</evidence>
<evidence type="ECO:0000256" key="4">
    <source>
        <dbReference type="ARBA" id="ARBA00022679"/>
    </source>
</evidence>
<dbReference type="GO" id="GO:0009236">
    <property type="term" value="P:cobalamin biosynthetic process"/>
    <property type="evidence" value="ECO:0007669"/>
    <property type="project" value="UniProtKB-UniPathway"/>
</dbReference>
<dbReference type="OrthoDB" id="9787825at2"/>
<reference evidence="7 8" key="1">
    <citation type="submission" date="2019-11" db="EMBL/GenBank/DDBJ databases">
        <authorList>
            <person name="Holert J."/>
        </authorList>
    </citation>
    <scope>NUCLEOTIDE SEQUENCE [LARGE SCALE GENOMIC DNA]</scope>
    <source>
        <strain evidence="7">SB11_3</strain>
    </source>
</reference>
<evidence type="ECO:0000256" key="1">
    <source>
        <dbReference type="ARBA" id="ARBA00004953"/>
    </source>
</evidence>
<keyword evidence="5" id="KW-0949">S-adenosyl-L-methionine</keyword>
<evidence type="ECO:0000313" key="8">
    <source>
        <dbReference type="Proteomes" id="UP000441399"/>
    </source>
</evidence>
<dbReference type="NCBIfam" id="TIGR02469">
    <property type="entry name" value="CbiT"/>
    <property type="match status" value="1"/>
</dbReference>
<organism evidence="7 8">
    <name type="scientific">BD1-7 clade bacterium</name>
    <dbReference type="NCBI Taxonomy" id="2029982"/>
    <lineage>
        <taxon>Bacteria</taxon>
        <taxon>Pseudomonadati</taxon>
        <taxon>Pseudomonadota</taxon>
        <taxon>Gammaproteobacteria</taxon>
        <taxon>Cellvibrionales</taxon>
        <taxon>Spongiibacteraceae</taxon>
        <taxon>BD1-7 clade</taxon>
    </lineage>
</organism>
<dbReference type="CDD" id="cd02440">
    <property type="entry name" value="AdoMet_MTases"/>
    <property type="match status" value="1"/>
</dbReference>
<dbReference type="GO" id="GO:0046025">
    <property type="term" value="F:precorrin-6Y C5,15-methyltransferase (decarboxylating) activity"/>
    <property type="evidence" value="ECO:0007669"/>
    <property type="project" value="UniProtKB-EC"/>
</dbReference>
<evidence type="ECO:0000313" key="7">
    <source>
        <dbReference type="EMBL" id="CAA0099187.1"/>
    </source>
</evidence>
<dbReference type="InterPro" id="IPR000878">
    <property type="entry name" value="4pyrrol_Mease"/>
</dbReference>
<evidence type="ECO:0000256" key="2">
    <source>
        <dbReference type="ARBA" id="ARBA00022573"/>
    </source>
</evidence>
<dbReference type="GO" id="GO:0008276">
    <property type="term" value="F:protein methyltransferase activity"/>
    <property type="evidence" value="ECO:0007669"/>
    <property type="project" value="InterPro"/>
</dbReference>
<dbReference type="InterPro" id="IPR014776">
    <property type="entry name" value="4pyrrole_Mease_sub2"/>
</dbReference>
<evidence type="ECO:0000259" key="6">
    <source>
        <dbReference type="Pfam" id="PF00590"/>
    </source>
</evidence>
<dbReference type="Proteomes" id="UP000441399">
    <property type="component" value="Unassembled WGS sequence"/>
</dbReference>
<dbReference type="NCBIfam" id="TIGR02467">
    <property type="entry name" value="CbiE"/>
    <property type="match status" value="1"/>
</dbReference>
<dbReference type="InterPro" id="IPR029063">
    <property type="entry name" value="SAM-dependent_MTases_sf"/>
</dbReference>
<dbReference type="Gene3D" id="3.40.50.150">
    <property type="entry name" value="Vaccinia Virus protein VP39"/>
    <property type="match status" value="1"/>
</dbReference>
<dbReference type="Gene3D" id="3.40.1010.10">
    <property type="entry name" value="Cobalt-precorrin-4 Transmethylase, Domain 1"/>
    <property type="match status" value="1"/>
</dbReference>
<dbReference type="PIRSF" id="PIRSF036428">
    <property type="entry name" value="CobL"/>
    <property type="match status" value="1"/>
</dbReference>
<accession>A0A5S9P6Z1</accession>
<dbReference type="SUPFAM" id="SSF53790">
    <property type="entry name" value="Tetrapyrrole methylase"/>
    <property type="match status" value="1"/>
</dbReference>
<protein>
    <submittedName>
        <fullName evidence="7">Precorrin-6Y C(5,15)-methyltransferase [decarboxylating]</fullName>
        <ecNumber evidence="7">2.1.1.132</ecNumber>
    </submittedName>
</protein>
<keyword evidence="8" id="KW-1185">Reference proteome</keyword>
<dbReference type="InterPro" id="IPR006365">
    <property type="entry name" value="Cbl_synth_CobL"/>
</dbReference>
<comment type="pathway">
    <text evidence="1">Cofactor biosynthesis; adenosylcobalamin biosynthesis.</text>
</comment>
<feature type="domain" description="Tetrapyrrole methylase" evidence="6">
    <location>
        <begin position="5"/>
        <end position="194"/>
    </location>
</feature>
<dbReference type="Pfam" id="PF00590">
    <property type="entry name" value="TP_methylase"/>
    <property type="match status" value="1"/>
</dbReference>
<dbReference type="GO" id="GO:0032259">
    <property type="term" value="P:methylation"/>
    <property type="evidence" value="ECO:0007669"/>
    <property type="project" value="UniProtKB-KW"/>
</dbReference>
<dbReference type="EMBL" id="CACSIO010000005">
    <property type="protein sequence ID" value="CAA0099187.1"/>
    <property type="molecule type" value="Genomic_DNA"/>
</dbReference>
<name>A0A5S9P6Z1_9GAMM</name>
<evidence type="ECO:0000256" key="3">
    <source>
        <dbReference type="ARBA" id="ARBA00022603"/>
    </source>
</evidence>
<dbReference type="AlphaFoldDB" id="A0A5S9P6Z1"/>
<sequence>MVPAKISVIGLGVEEAARLDTAALQALKHADLVIGSERQLQQISTLIEGFVVETVELPKLKRLKKLLNQCGDRHVALLASGDPMFYGIGSWARRHFPDKVISYAGISSVQAACNAVGVALQNVDVVSVHGRPLSNIVRHLAHGNQLALLTDGDSQPQDIARLCLHHGFSQTELWVCQRLGYADESIVKLQVNELSHWETRQFAALHVTVVRIGGHPVYVPEGPGISDTAFITSMDNSVEAGKGLITKKEVRLNILSLLAPRRSAVGWDIGAGCGGVSVEWAFQYAKTDIHAVEKHPERLQCLHANRERFGVNNLHIHATSAPQALADLPDPDAVFVGGSDGRLADILSHSWLRLSQGGHLVASAVTENSKAVLHEFMQSIQCSHQQSVQIAVNKGSELAGQQIYRPALPVTLILMVK</sequence>
<dbReference type="InterPro" id="IPR012818">
    <property type="entry name" value="CbiE"/>
</dbReference>
<dbReference type="EC" id="2.1.1.132" evidence="7"/>
<gene>
    <name evidence="7" type="primary">cobL</name>
    <name evidence="7" type="ORF">OPDIPICF_04251</name>
</gene>
<dbReference type="Gene3D" id="3.30.950.10">
    <property type="entry name" value="Methyltransferase, Cobalt-precorrin-4 Transmethylase, Domain 2"/>
    <property type="match status" value="1"/>
</dbReference>
<dbReference type="SUPFAM" id="SSF53335">
    <property type="entry name" value="S-adenosyl-L-methionine-dependent methyltransferases"/>
    <property type="match status" value="1"/>
</dbReference>
<dbReference type="PANTHER" id="PTHR43182">
    <property type="entry name" value="COBALT-PRECORRIN-6B C(15)-METHYLTRANSFERASE (DECARBOXYLATING)"/>
    <property type="match status" value="1"/>
</dbReference>
<dbReference type="InterPro" id="IPR014777">
    <property type="entry name" value="4pyrrole_Mease_sub1"/>
</dbReference>
<keyword evidence="4 7" id="KW-0808">Transferase</keyword>
<dbReference type="InterPro" id="IPR035996">
    <property type="entry name" value="4pyrrol_Methylase_sf"/>
</dbReference>
<keyword evidence="2" id="KW-0169">Cobalamin biosynthesis</keyword>
<keyword evidence="3 7" id="KW-0489">Methyltransferase</keyword>